<evidence type="ECO:0000313" key="6">
    <source>
        <dbReference type="EMBL" id="PSL18968.1"/>
    </source>
</evidence>
<keyword evidence="3 6" id="KW-0238">DNA-binding</keyword>
<dbReference type="Gene3D" id="1.10.10.10">
    <property type="entry name" value="Winged helix-like DNA-binding domain superfamily/Winged helix DNA-binding domain"/>
    <property type="match status" value="1"/>
</dbReference>
<evidence type="ECO:0000256" key="2">
    <source>
        <dbReference type="ARBA" id="ARBA00023015"/>
    </source>
</evidence>
<dbReference type="SUPFAM" id="SSF53850">
    <property type="entry name" value="Periplasmic binding protein-like II"/>
    <property type="match status" value="1"/>
</dbReference>
<dbReference type="Pfam" id="PF00126">
    <property type="entry name" value="HTH_1"/>
    <property type="match status" value="1"/>
</dbReference>
<dbReference type="InterPro" id="IPR000847">
    <property type="entry name" value="LysR_HTH_N"/>
</dbReference>
<dbReference type="EMBL" id="PYGJ01000008">
    <property type="protein sequence ID" value="PSL18968.1"/>
    <property type="molecule type" value="Genomic_DNA"/>
</dbReference>
<gene>
    <name evidence="6" type="ORF">CLV88_108148</name>
</gene>
<evidence type="ECO:0000313" key="7">
    <source>
        <dbReference type="Proteomes" id="UP000240418"/>
    </source>
</evidence>
<dbReference type="CDD" id="cd05466">
    <property type="entry name" value="PBP2_LTTR_substrate"/>
    <property type="match status" value="1"/>
</dbReference>
<feature type="domain" description="HTH lysR-type" evidence="5">
    <location>
        <begin position="1"/>
        <end position="58"/>
    </location>
</feature>
<evidence type="ECO:0000259" key="5">
    <source>
        <dbReference type="PROSITE" id="PS50931"/>
    </source>
</evidence>
<dbReference type="GO" id="GO:0000976">
    <property type="term" value="F:transcription cis-regulatory region binding"/>
    <property type="evidence" value="ECO:0007669"/>
    <property type="project" value="TreeGrafter"/>
</dbReference>
<proteinExistence type="inferred from homology"/>
<evidence type="ECO:0000256" key="1">
    <source>
        <dbReference type="ARBA" id="ARBA00009437"/>
    </source>
</evidence>
<dbReference type="Pfam" id="PF03466">
    <property type="entry name" value="LysR_substrate"/>
    <property type="match status" value="1"/>
</dbReference>
<comment type="similarity">
    <text evidence="1">Belongs to the LysR transcriptional regulatory family.</text>
</comment>
<keyword evidence="7" id="KW-1185">Reference proteome</keyword>
<accession>A0A2P8FBA9</accession>
<dbReference type="PROSITE" id="PS50931">
    <property type="entry name" value="HTH_LYSR"/>
    <property type="match status" value="1"/>
</dbReference>
<dbReference type="Proteomes" id="UP000240418">
    <property type="component" value="Unassembled WGS sequence"/>
</dbReference>
<reference evidence="6 7" key="1">
    <citation type="submission" date="2018-03" db="EMBL/GenBank/DDBJ databases">
        <title>Genomic Encyclopedia of Archaeal and Bacterial Type Strains, Phase II (KMG-II): from individual species to whole genera.</title>
        <authorList>
            <person name="Goeker M."/>
        </authorList>
    </citation>
    <scope>NUCLEOTIDE SEQUENCE [LARGE SCALE GENOMIC DNA]</scope>
    <source>
        <strain evidence="6 7">DSM 100673</strain>
    </source>
</reference>
<dbReference type="SUPFAM" id="SSF46785">
    <property type="entry name" value="Winged helix' DNA-binding domain"/>
    <property type="match status" value="1"/>
</dbReference>
<comment type="caution">
    <text evidence="6">The sequence shown here is derived from an EMBL/GenBank/DDBJ whole genome shotgun (WGS) entry which is preliminary data.</text>
</comment>
<evidence type="ECO:0000256" key="3">
    <source>
        <dbReference type="ARBA" id="ARBA00023125"/>
    </source>
</evidence>
<keyword evidence="4" id="KW-0804">Transcription</keyword>
<evidence type="ECO:0000256" key="4">
    <source>
        <dbReference type="ARBA" id="ARBA00023163"/>
    </source>
</evidence>
<dbReference type="InterPro" id="IPR036388">
    <property type="entry name" value="WH-like_DNA-bd_sf"/>
</dbReference>
<dbReference type="AlphaFoldDB" id="A0A2P8FBA9"/>
<dbReference type="PANTHER" id="PTHR30126">
    <property type="entry name" value="HTH-TYPE TRANSCRIPTIONAL REGULATOR"/>
    <property type="match status" value="1"/>
</dbReference>
<keyword evidence="2" id="KW-0805">Transcription regulation</keyword>
<dbReference type="InterPro" id="IPR005119">
    <property type="entry name" value="LysR_subst-bd"/>
</dbReference>
<name>A0A2P8FBA9_9RHOB</name>
<dbReference type="RefSeq" id="WP_165798895.1">
    <property type="nucleotide sequence ID" value="NZ_PYGJ01000008.1"/>
</dbReference>
<dbReference type="PANTHER" id="PTHR30126:SF77">
    <property type="entry name" value="TRANSCRIPTIONAL REGULATORY PROTEIN"/>
    <property type="match status" value="1"/>
</dbReference>
<dbReference type="PRINTS" id="PR00039">
    <property type="entry name" value="HTHLYSR"/>
</dbReference>
<dbReference type="InterPro" id="IPR036390">
    <property type="entry name" value="WH_DNA-bd_sf"/>
</dbReference>
<dbReference type="GO" id="GO:0003700">
    <property type="term" value="F:DNA-binding transcription factor activity"/>
    <property type="evidence" value="ECO:0007669"/>
    <property type="project" value="InterPro"/>
</dbReference>
<organism evidence="6 7">
    <name type="scientific">Shimia abyssi</name>
    <dbReference type="NCBI Taxonomy" id="1662395"/>
    <lineage>
        <taxon>Bacteria</taxon>
        <taxon>Pseudomonadati</taxon>
        <taxon>Pseudomonadota</taxon>
        <taxon>Alphaproteobacteria</taxon>
        <taxon>Rhodobacterales</taxon>
        <taxon>Roseobacteraceae</taxon>
    </lineage>
</organism>
<sequence>MKRVLLETFLTLSRFKHFGKTASHLNTTQSTVSGRIAVLEEELSVTLFNREPRGVTLTSQGRDLLDHAVQVLESMDRMAQAAGVDPYRAGTLRLALSETLAATVLPGFIEAFSAKHPEANVEMSVNSTAGQRAQLLDRAVDLAFLMGPVSEFRVANLPLIDLPMTWIISANHPLASVQKLSAEDLVNTPIMSYATDSRPFAELSDALKRIGIHKPKLFSSNALGASLSITQAGLAIATMPQVFAKPHLEAGDLVEVKAPISLNPLRFTASFRIETGNDLAAAAAELSVEAAKKWIATQSEKPIE</sequence>
<dbReference type="FunFam" id="1.10.10.10:FF:000001">
    <property type="entry name" value="LysR family transcriptional regulator"/>
    <property type="match status" value="1"/>
</dbReference>
<dbReference type="Gene3D" id="3.40.190.10">
    <property type="entry name" value="Periplasmic binding protein-like II"/>
    <property type="match status" value="2"/>
</dbReference>
<protein>
    <submittedName>
        <fullName evidence="6">DNA-binding transcriptional LysR family regulator</fullName>
    </submittedName>
</protein>